<proteinExistence type="predicted"/>
<dbReference type="SUPFAM" id="SSF52172">
    <property type="entry name" value="CheY-like"/>
    <property type="match status" value="1"/>
</dbReference>
<gene>
    <name evidence="7" type="ORF">PAQ31011_02177</name>
</gene>
<dbReference type="InterPro" id="IPR016032">
    <property type="entry name" value="Sig_transdc_resp-reg_C-effctor"/>
</dbReference>
<dbReference type="EMBL" id="CABPSN010000002">
    <property type="protein sequence ID" value="VVE01710.1"/>
    <property type="molecule type" value="Genomic_DNA"/>
</dbReference>
<dbReference type="SUPFAM" id="SSF46894">
    <property type="entry name" value="C-terminal effector domain of the bipartite response regulators"/>
    <property type="match status" value="1"/>
</dbReference>
<dbReference type="OrthoDB" id="9802186at2"/>
<keyword evidence="2" id="KW-0238">DNA-binding</keyword>
<dbReference type="RefSeq" id="WP_150575749.1">
    <property type="nucleotide sequence ID" value="NZ_CABPSN010000002.1"/>
</dbReference>
<accession>A0A5E4UTD4</accession>
<dbReference type="InterPro" id="IPR000792">
    <property type="entry name" value="Tscrpt_reg_LuxR_C"/>
</dbReference>
<name>A0A5E4UTD4_9BURK</name>
<dbReference type="InterPro" id="IPR036388">
    <property type="entry name" value="WH-like_DNA-bd_sf"/>
</dbReference>
<organism evidence="7 8">
    <name type="scientific">Pandoraea aquatica</name>
    <dbReference type="NCBI Taxonomy" id="2508290"/>
    <lineage>
        <taxon>Bacteria</taxon>
        <taxon>Pseudomonadati</taxon>
        <taxon>Pseudomonadota</taxon>
        <taxon>Betaproteobacteria</taxon>
        <taxon>Burkholderiales</taxon>
        <taxon>Burkholderiaceae</taxon>
        <taxon>Pandoraea</taxon>
    </lineage>
</organism>
<evidence type="ECO:0000313" key="8">
    <source>
        <dbReference type="Proteomes" id="UP000366819"/>
    </source>
</evidence>
<dbReference type="GO" id="GO:0003677">
    <property type="term" value="F:DNA binding"/>
    <property type="evidence" value="ECO:0007669"/>
    <property type="project" value="UniProtKB-KW"/>
</dbReference>
<dbReference type="GO" id="GO:0000160">
    <property type="term" value="P:phosphorelay signal transduction system"/>
    <property type="evidence" value="ECO:0007669"/>
    <property type="project" value="InterPro"/>
</dbReference>
<keyword evidence="1" id="KW-0805">Transcription regulation</keyword>
<dbReference type="Pfam" id="PF00196">
    <property type="entry name" value="GerE"/>
    <property type="match status" value="1"/>
</dbReference>
<dbReference type="InterPro" id="IPR011006">
    <property type="entry name" value="CheY-like_superfamily"/>
</dbReference>
<dbReference type="AlphaFoldDB" id="A0A5E4UTD4"/>
<dbReference type="PANTHER" id="PTHR44688">
    <property type="entry name" value="DNA-BINDING TRANSCRIPTIONAL ACTIVATOR DEVR_DOSR"/>
    <property type="match status" value="1"/>
</dbReference>
<dbReference type="SMART" id="SM00421">
    <property type="entry name" value="HTH_LUXR"/>
    <property type="match status" value="1"/>
</dbReference>
<protein>
    <submittedName>
        <fullName evidence="7">Two-component nodulation response regulator protein</fullName>
    </submittedName>
</protein>
<feature type="modified residue" description="4-aspartylphosphate" evidence="4">
    <location>
        <position position="60"/>
    </location>
</feature>
<dbReference type="PRINTS" id="PR00038">
    <property type="entry name" value="HTHLUXR"/>
</dbReference>
<feature type="domain" description="Response regulatory" evidence="6">
    <location>
        <begin position="11"/>
        <end position="126"/>
    </location>
</feature>
<dbReference type="CDD" id="cd06170">
    <property type="entry name" value="LuxR_C_like"/>
    <property type="match status" value="1"/>
</dbReference>
<keyword evidence="8" id="KW-1185">Reference proteome</keyword>
<dbReference type="Gene3D" id="1.10.10.10">
    <property type="entry name" value="Winged helix-like DNA-binding domain superfamily/Winged helix DNA-binding domain"/>
    <property type="match status" value="1"/>
</dbReference>
<evidence type="ECO:0000313" key="7">
    <source>
        <dbReference type="EMBL" id="VVE01710.1"/>
    </source>
</evidence>
<dbReference type="PROSITE" id="PS50043">
    <property type="entry name" value="HTH_LUXR_2"/>
    <property type="match status" value="1"/>
</dbReference>
<dbReference type="PROSITE" id="PS00622">
    <property type="entry name" value="HTH_LUXR_1"/>
    <property type="match status" value="1"/>
</dbReference>
<feature type="domain" description="HTH luxR-type" evidence="5">
    <location>
        <begin position="142"/>
        <end position="207"/>
    </location>
</feature>
<evidence type="ECO:0000256" key="4">
    <source>
        <dbReference type="PROSITE-ProRule" id="PRU00169"/>
    </source>
</evidence>
<evidence type="ECO:0000256" key="1">
    <source>
        <dbReference type="ARBA" id="ARBA00023015"/>
    </source>
</evidence>
<dbReference type="PROSITE" id="PS50110">
    <property type="entry name" value="RESPONSE_REGULATORY"/>
    <property type="match status" value="1"/>
</dbReference>
<dbReference type="Gene3D" id="3.40.50.2300">
    <property type="match status" value="1"/>
</dbReference>
<dbReference type="GO" id="GO:0006355">
    <property type="term" value="P:regulation of DNA-templated transcription"/>
    <property type="evidence" value="ECO:0007669"/>
    <property type="project" value="InterPro"/>
</dbReference>
<keyword evidence="4" id="KW-0597">Phosphoprotein</keyword>
<sequence>MNALPDSDIATVYVLAQDLAENDTLCAQLTDAGLRARGLTSAAAFLASERSVGPACLVLDADLGAPSGGLLLQDALIDLQDPIPVVLITDRADVTTSVRGMKAGAVDYLTKPMPEGVLLSAVGAALALDRQRLGRERASTDVIERAQRLSQREREVMALVAAGRMNKHIADELGISEVTVKIHRGNAMRKMEARSFADLVIMAHKLGMTSPALYHGGIGRNRRELA</sequence>
<dbReference type="Pfam" id="PF00072">
    <property type="entry name" value="Response_reg"/>
    <property type="match status" value="1"/>
</dbReference>
<dbReference type="PANTHER" id="PTHR44688:SF16">
    <property type="entry name" value="DNA-BINDING TRANSCRIPTIONAL ACTIVATOR DEVR_DOSR"/>
    <property type="match status" value="1"/>
</dbReference>
<dbReference type="Proteomes" id="UP000366819">
    <property type="component" value="Unassembled WGS sequence"/>
</dbReference>
<dbReference type="InterPro" id="IPR001789">
    <property type="entry name" value="Sig_transdc_resp-reg_receiver"/>
</dbReference>
<reference evidence="7 8" key="1">
    <citation type="submission" date="2019-08" db="EMBL/GenBank/DDBJ databases">
        <authorList>
            <person name="Peeters C."/>
        </authorList>
    </citation>
    <scope>NUCLEOTIDE SEQUENCE [LARGE SCALE GENOMIC DNA]</scope>
    <source>
        <strain evidence="7 8">LMG 31011</strain>
    </source>
</reference>
<evidence type="ECO:0000256" key="3">
    <source>
        <dbReference type="ARBA" id="ARBA00023163"/>
    </source>
</evidence>
<dbReference type="SMART" id="SM00448">
    <property type="entry name" value="REC"/>
    <property type="match status" value="1"/>
</dbReference>
<evidence type="ECO:0000259" key="5">
    <source>
        <dbReference type="PROSITE" id="PS50043"/>
    </source>
</evidence>
<evidence type="ECO:0000256" key="2">
    <source>
        <dbReference type="ARBA" id="ARBA00023125"/>
    </source>
</evidence>
<keyword evidence="3" id="KW-0804">Transcription</keyword>
<evidence type="ECO:0000259" key="6">
    <source>
        <dbReference type="PROSITE" id="PS50110"/>
    </source>
</evidence>